<dbReference type="GO" id="GO:0003677">
    <property type="term" value="F:DNA binding"/>
    <property type="evidence" value="ECO:0007669"/>
    <property type="project" value="UniProtKB-UniRule"/>
</dbReference>
<dbReference type="PANTHER" id="PTHR30629">
    <property type="entry name" value="PROPHAGE INTEGRASE"/>
    <property type="match status" value="1"/>
</dbReference>
<protein>
    <submittedName>
        <fullName evidence="6">Integrase arm-type DNA-binding domain-containing protein</fullName>
    </submittedName>
</protein>
<keyword evidence="3 4" id="KW-0238">DNA-binding</keyword>
<reference evidence="6" key="1">
    <citation type="submission" date="2020-09" db="EMBL/GenBank/DDBJ databases">
        <title>Pelobacter alkaliphilus sp. nov., a novel anaerobic arsenate-reducing bacterium from terrestrial mud volcano.</title>
        <authorList>
            <person name="Khomyakova M.A."/>
            <person name="Merkel A.Y."/>
            <person name="Slobodkin A.I."/>
        </authorList>
    </citation>
    <scope>NUCLEOTIDE SEQUENCE</scope>
    <source>
        <strain evidence="6">M08fum</strain>
    </source>
</reference>
<organism evidence="6 7">
    <name type="scientific">Pelovirga terrestris</name>
    <dbReference type="NCBI Taxonomy" id="2771352"/>
    <lineage>
        <taxon>Bacteria</taxon>
        <taxon>Pseudomonadati</taxon>
        <taxon>Thermodesulfobacteriota</taxon>
        <taxon>Desulfuromonadia</taxon>
        <taxon>Geobacterales</taxon>
        <taxon>Geobacteraceae</taxon>
        <taxon>Pelovirga</taxon>
    </lineage>
</organism>
<proteinExistence type="inferred from homology"/>
<gene>
    <name evidence="6" type="ORF">ICT70_14410</name>
</gene>
<keyword evidence="7" id="KW-1185">Reference proteome</keyword>
<dbReference type="InterPro" id="IPR011010">
    <property type="entry name" value="DNA_brk_join_enz"/>
</dbReference>
<dbReference type="SUPFAM" id="SSF56349">
    <property type="entry name" value="DNA breaking-rejoining enzymes"/>
    <property type="match status" value="1"/>
</dbReference>
<name>A0A8J6ULU8_9BACT</name>
<dbReference type="InterPro" id="IPR044068">
    <property type="entry name" value="CB"/>
</dbReference>
<dbReference type="Gene3D" id="3.30.160.390">
    <property type="entry name" value="Integrase, DNA-binding domain"/>
    <property type="match status" value="1"/>
</dbReference>
<evidence type="ECO:0000313" key="6">
    <source>
        <dbReference type="EMBL" id="MBD1401852.1"/>
    </source>
</evidence>
<feature type="domain" description="Core-binding (CB)" evidence="5">
    <location>
        <begin position="67"/>
        <end position="148"/>
    </location>
</feature>
<sequence length="204" mass="23711">MLEVTRTGSATYYLRYRDKAGRIRQVRLGRTTALNVDEARENARILKSKVLMGFDVQEHVEKIKQMPTFAEFVRDHYLPHARNTKRSWEYDKARIDDKMMRLWGNKLMSEFTPADLIQFQNNLLGQGLKPGTVNRNMALVKHLFHLAERWEIIGRAPTKNISPLADHGARERFLTLAELERLLTTLEQCQSPIVPDIIRLVTVN</sequence>
<keyword evidence="2" id="KW-0229">DNA integration</keyword>
<dbReference type="Pfam" id="PF13356">
    <property type="entry name" value="Arm-DNA-bind_3"/>
    <property type="match status" value="1"/>
</dbReference>
<evidence type="ECO:0000259" key="5">
    <source>
        <dbReference type="PROSITE" id="PS51900"/>
    </source>
</evidence>
<dbReference type="InterPro" id="IPR038488">
    <property type="entry name" value="Integrase_DNA-bd_sf"/>
</dbReference>
<dbReference type="AlphaFoldDB" id="A0A8J6ULU8"/>
<dbReference type="GO" id="GO:0015074">
    <property type="term" value="P:DNA integration"/>
    <property type="evidence" value="ECO:0007669"/>
    <property type="project" value="UniProtKB-KW"/>
</dbReference>
<comment type="caution">
    <text evidence="6">The sequence shown here is derived from an EMBL/GenBank/DDBJ whole genome shotgun (WGS) entry which is preliminary data.</text>
</comment>
<dbReference type="PROSITE" id="PS51900">
    <property type="entry name" value="CB"/>
    <property type="match status" value="1"/>
</dbReference>
<dbReference type="InterPro" id="IPR050808">
    <property type="entry name" value="Phage_Integrase"/>
</dbReference>
<dbReference type="EMBL" id="JACWUN010000025">
    <property type="protein sequence ID" value="MBD1401852.1"/>
    <property type="molecule type" value="Genomic_DNA"/>
</dbReference>
<dbReference type="PANTHER" id="PTHR30629:SF2">
    <property type="entry name" value="PROPHAGE INTEGRASE INTS-RELATED"/>
    <property type="match status" value="1"/>
</dbReference>
<dbReference type="InterPro" id="IPR025166">
    <property type="entry name" value="Integrase_DNA_bind_dom"/>
</dbReference>
<dbReference type="InterPro" id="IPR010998">
    <property type="entry name" value="Integrase_recombinase_N"/>
</dbReference>
<dbReference type="Proteomes" id="UP000632828">
    <property type="component" value="Unassembled WGS sequence"/>
</dbReference>
<comment type="similarity">
    <text evidence="1">Belongs to the 'phage' integrase family.</text>
</comment>
<evidence type="ECO:0000256" key="1">
    <source>
        <dbReference type="ARBA" id="ARBA00008857"/>
    </source>
</evidence>
<evidence type="ECO:0000256" key="3">
    <source>
        <dbReference type="ARBA" id="ARBA00023125"/>
    </source>
</evidence>
<evidence type="ECO:0000313" key="7">
    <source>
        <dbReference type="Proteomes" id="UP000632828"/>
    </source>
</evidence>
<dbReference type="Gene3D" id="1.10.150.130">
    <property type="match status" value="1"/>
</dbReference>
<evidence type="ECO:0000256" key="4">
    <source>
        <dbReference type="PROSITE-ProRule" id="PRU01248"/>
    </source>
</evidence>
<evidence type="ECO:0000256" key="2">
    <source>
        <dbReference type="ARBA" id="ARBA00022908"/>
    </source>
</evidence>
<accession>A0A8J6ULU8</accession>